<dbReference type="Proteomes" id="UP000244093">
    <property type="component" value="Unassembled WGS sequence"/>
</dbReference>
<name>A0A2R7Y6S7_9CREN</name>
<protein>
    <recommendedName>
        <fullName evidence="1">tRNA intron endonuclease catalytic domain-containing protein</fullName>
    </recommendedName>
</protein>
<organism evidence="2 3">
    <name type="scientific">Zestosphaera tikiterensis</name>
    <dbReference type="NCBI Taxonomy" id="1973259"/>
    <lineage>
        <taxon>Archaea</taxon>
        <taxon>Thermoproteota</taxon>
        <taxon>Thermoprotei</taxon>
        <taxon>Desulfurococcales</taxon>
        <taxon>Desulfurococcaceae</taxon>
        <taxon>Zestosphaera</taxon>
    </lineage>
</organism>
<dbReference type="SUPFAM" id="SSF53032">
    <property type="entry name" value="tRNA-intron endonuclease catalytic domain-like"/>
    <property type="match status" value="1"/>
</dbReference>
<reference evidence="2 3" key="1">
    <citation type="journal article" date="2018" name="Syst. Appl. Microbiol.">
        <title>A new symbiotic nanoarchaeote (Candidatus Nanoclepta minutus) and its host (Zestosphaera tikiterensis gen. nov., sp. nov.) from a New Zealand hot spring.</title>
        <authorList>
            <person name="St John E."/>
            <person name="Liu Y."/>
            <person name="Podar M."/>
            <person name="Stott M.B."/>
            <person name="Meneghin J."/>
            <person name="Chen Z."/>
            <person name="Lagutin K."/>
            <person name="Mitchell K."/>
            <person name="Reysenbach A.L."/>
        </authorList>
    </citation>
    <scope>NUCLEOTIDE SEQUENCE [LARGE SCALE GENOMIC DNA]</scope>
    <source>
        <strain evidence="2">NZ3</strain>
    </source>
</reference>
<dbReference type="InterPro" id="IPR006677">
    <property type="entry name" value="tRNA_intron_Endonuc_cat-like"/>
</dbReference>
<evidence type="ECO:0000313" key="3">
    <source>
        <dbReference type="Proteomes" id="UP000244093"/>
    </source>
</evidence>
<feature type="domain" description="tRNA intron endonuclease catalytic" evidence="1">
    <location>
        <begin position="85"/>
        <end position="162"/>
    </location>
</feature>
<dbReference type="Pfam" id="PF01974">
    <property type="entry name" value="tRNA_int_endo"/>
    <property type="match status" value="1"/>
</dbReference>
<dbReference type="AlphaFoldDB" id="A0A2R7Y6S7"/>
<dbReference type="InterPro" id="IPR011856">
    <property type="entry name" value="tRNA_endonuc-like_dom_sf"/>
</dbReference>
<proteinExistence type="predicted"/>
<dbReference type="EMBL" id="NBVN01000002">
    <property type="protein sequence ID" value="PUA33107.1"/>
    <property type="molecule type" value="Genomic_DNA"/>
</dbReference>
<comment type="caution">
    <text evidence="2">The sequence shown here is derived from an EMBL/GenBank/DDBJ whole genome shotgun (WGS) entry which is preliminary data.</text>
</comment>
<dbReference type="GO" id="GO:0006388">
    <property type="term" value="P:tRNA splicing, via endonucleolytic cleavage and ligation"/>
    <property type="evidence" value="ECO:0007669"/>
    <property type="project" value="InterPro"/>
</dbReference>
<dbReference type="GO" id="GO:0003676">
    <property type="term" value="F:nucleic acid binding"/>
    <property type="evidence" value="ECO:0007669"/>
    <property type="project" value="InterPro"/>
</dbReference>
<dbReference type="InterPro" id="IPR036167">
    <property type="entry name" value="tRNA_intron_Endo_cat-like_sf"/>
</dbReference>
<gene>
    <name evidence="2" type="ORF">B7O98_01315</name>
</gene>
<evidence type="ECO:0000259" key="1">
    <source>
        <dbReference type="Pfam" id="PF01974"/>
    </source>
</evidence>
<dbReference type="GO" id="GO:0000213">
    <property type="term" value="F:tRNA-intron lyase activity"/>
    <property type="evidence" value="ECO:0007669"/>
    <property type="project" value="InterPro"/>
</dbReference>
<dbReference type="Gene3D" id="3.40.1350.10">
    <property type="match status" value="1"/>
</dbReference>
<accession>A0A2R7Y6S7</accession>
<sequence>MGEDRTYTVKIVAVEDGRILVEGDPYLFKDLRIGLKPPSTNNYILDIAEVAYIIYSGAGKVLDEMGRELSLEDVFARYSRSKYDWVKFSVFVDLRNRGRVARVGYSENVLLVEFGSRKFAVYVAEENSPLKSGDILVWVDKALMKGYEPVLALVDAHGDVTYYTLRTQKLEDLKV</sequence>
<evidence type="ECO:0000313" key="2">
    <source>
        <dbReference type="EMBL" id="PUA33107.1"/>
    </source>
</evidence>